<dbReference type="AlphaFoldDB" id="A0A3E1P1I0"/>
<evidence type="ECO:0008006" key="3">
    <source>
        <dbReference type="Google" id="ProtNLM"/>
    </source>
</evidence>
<sequence>MSFSCIVSCSKKDDPVITNDPDGLTLVTTLTNDTHKIGLYTASGKLQTGYNEVYIQIKNIQGSNESNAGVTWTPLMHMMGMTHSCPASAITKQSNGIYKGYIVFQMAGTEDEYWDLTLNYTIGDATYTVTGTIAVSESAKRVVETFQGSDNIRYVLALVNPTKPAVAVNDISAVLYKMESMTSFVVVNDYTIKIDPRMTGMGNHTSPNNVDLTQGTGGMYYGKLSLTMTGYWKINLQLADATQAIVKGEAVTATNEGSSIYFELEF</sequence>
<evidence type="ECO:0000313" key="1">
    <source>
        <dbReference type="EMBL" id="RFM33990.1"/>
    </source>
</evidence>
<organism evidence="1 2">
    <name type="scientific">Chitinophaga silvisoli</name>
    <dbReference type="NCBI Taxonomy" id="2291814"/>
    <lineage>
        <taxon>Bacteria</taxon>
        <taxon>Pseudomonadati</taxon>
        <taxon>Bacteroidota</taxon>
        <taxon>Chitinophagia</taxon>
        <taxon>Chitinophagales</taxon>
        <taxon>Chitinophagaceae</taxon>
        <taxon>Chitinophaga</taxon>
    </lineage>
</organism>
<reference evidence="1 2" key="1">
    <citation type="submission" date="2018-08" db="EMBL/GenBank/DDBJ databases">
        <title>Chitinophaga sp. K20C18050901, a novel bacterium isolated from forest soil.</title>
        <authorList>
            <person name="Wang C."/>
        </authorList>
    </citation>
    <scope>NUCLEOTIDE SEQUENCE [LARGE SCALE GENOMIC DNA]</scope>
    <source>
        <strain evidence="1 2">K20C18050901</strain>
    </source>
</reference>
<dbReference type="OrthoDB" id="1065544at2"/>
<evidence type="ECO:0000313" key="2">
    <source>
        <dbReference type="Proteomes" id="UP000261174"/>
    </source>
</evidence>
<name>A0A3E1P1I0_9BACT</name>
<proteinExistence type="predicted"/>
<gene>
    <name evidence="1" type="ORF">DXN04_16465</name>
</gene>
<keyword evidence="2" id="KW-1185">Reference proteome</keyword>
<accession>A0A3E1P1I0</accession>
<dbReference type="Proteomes" id="UP000261174">
    <property type="component" value="Unassembled WGS sequence"/>
</dbReference>
<comment type="caution">
    <text evidence="1">The sequence shown here is derived from an EMBL/GenBank/DDBJ whole genome shotgun (WGS) entry which is preliminary data.</text>
</comment>
<dbReference type="EMBL" id="QTJV01000006">
    <property type="protein sequence ID" value="RFM33990.1"/>
    <property type="molecule type" value="Genomic_DNA"/>
</dbReference>
<protein>
    <recommendedName>
        <fullName evidence="3">YtkA-like domain-containing protein</fullName>
    </recommendedName>
</protein>